<evidence type="ECO:0000256" key="2">
    <source>
        <dbReference type="SAM" id="MobiDB-lite"/>
    </source>
</evidence>
<sequence>MKDTGMKLFACFAMAIMLISIAPAAAIADADGIQEKIQDRDRINATMDMSGNEIATQLRQNMTVRERYGEATENFLRIKANNSALNTEVAIEATKEYLNSTIDIMIETLDNDEYTEELNAIKEDVADATTRAELAEAAQDIRDIWKEACEERNTSAVTSINNKMTAVIRTSQAMALRLENEIMRMEARGEDVTELEGLLEQYNAHIAEAEQYQEQARSGNGQGQMQSVQNMRQAGTSMRQANGVLEEMLMELKQYREGLVTLTGDGVLSAEGDGIAVISGNFTMSFNADNATLVIKDMAGDAEVDIEDATYGYSNIDAGNSDVDNRAYVYHNLTGDVIIEGTRLTVTLRGTDITLDVEGSGNMIFTGEGTYEVEGVEKEWTAPEVDDEENTEENDE</sequence>
<evidence type="ECO:0000313" key="4">
    <source>
        <dbReference type="Proteomes" id="UP000319335"/>
    </source>
</evidence>
<comment type="caution">
    <text evidence="3">The sequence shown here is derived from an EMBL/GenBank/DDBJ whole genome shotgun (WGS) entry which is preliminary data.</text>
</comment>
<evidence type="ECO:0000313" key="3">
    <source>
        <dbReference type="EMBL" id="TQD27627.1"/>
    </source>
</evidence>
<dbReference type="RefSeq" id="WP_154808756.1">
    <property type="nucleotide sequence ID" value="NZ_VIAQ01000008.1"/>
</dbReference>
<keyword evidence="4" id="KW-1185">Reference proteome</keyword>
<dbReference type="Proteomes" id="UP000319335">
    <property type="component" value="Unassembled WGS sequence"/>
</dbReference>
<feature type="coiled-coil region" evidence="1">
    <location>
        <begin position="111"/>
        <end position="138"/>
    </location>
</feature>
<name>A0A7Z8KRD8_9EURY</name>
<feature type="compositionally biased region" description="Acidic residues" evidence="2">
    <location>
        <begin position="384"/>
        <end position="396"/>
    </location>
</feature>
<accession>A0A7Z8KRD8</accession>
<gene>
    <name evidence="3" type="ORF">FKV42_02900</name>
</gene>
<dbReference type="OrthoDB" id="137788at2157"/>
<keyword evidence="1" id="KW-0175">Coiled coil</keyword>
<dbReference type="EMBL" id="VIAQ01000008">
    <property type="protein sequence ID" value="TQD27627.1"/>
    <property type="molecule type" value="Genomic_DNA"/>
</dbReference>
<evidence type="ECO:0000256" key="1">
    <source>
        <dbReference type="SAM" id="Coils"/>
    </source>
</evidence>
<feature type="region of interest" description="Disordered" evidence="2">
    <location>
        <begin position="377"/>
        <end position="396"/>
    </location>
</feature>
<proteinExistence type="predicted"/>
<reference evidence="3 4" key="1">
    <citation type="submission" date="2019-06" db="EMBL/GenBank/DDBJ databases">
        <title>Draft genome sequence of Methanolobus vulcani B1d.</title>
        <authorList>
            <person name="Creighbaum A.J."/>
            <person name="Ticak T."/>
            <person name="Hariraju D."/>
            <person name="Arivett B.A."/>
            <person name="Ferguson D.J.Jr."/>
        </authorList>
    </citation>
    <scope>NUCLEOTIDE SEQUENCE [LARGE SCALE GENOMIC DNA]</scope>
    <source>
        <strain evidence="3 4">B1d</strain>
    </source>
</reference>
<dbReference type="AlphaFoldDB" id="A0A7Z8KRD8"/>
<organism evidence="3 4">
    <name type="scientific">Methanolobus vulcani</name>
    <dbReference type="NCBI Taxonomy" id="38026"/>
    <lineage>
        <taxon>Archaea</taxon>
        <taxon>Methanobacteriati</taxon>
        <taxon>Methanobacteriota</taxon>
        <taxon>Stenosarchaea group</taxon>
        <taxon>Methanomicrobia</taxon>
        <taxon>Methanosarcinales</taxon>
        <taxon>Methanosarcinaceae</taxon>
        <taxon>Methanolobus</taxon>
    </lineage>
</organism>
<protein>
    <submittedName>
        <fullName evidence="3">Uncharacterized protein</fullName>
    </submittedName>
</protein>
<feature type="coiled-coil region" evidence="1">
    <location>
        <begin position="168"/>
        <end position="215"/>
    </location>
</feature>